<evidence type="ECO:0000313" key="4">
    <source>
        <dbReference type="Proteomes" id="UP001151760"/>
    </source>
</evidence>
<evidence type="ECO:0000313" key="3">
    <source>
        <dbReference type="EMBL" id="GJT31278.1"/>
    </source>
</evidence>
<feature type="region of interest" description="Disordered" evidence="1">
    <location>
        <begin position="1"/>
        <end position="48"/>
    </location>
</feature>
<evidence type="ECO:0000256" key="1">
    <source>
        <dbReference type="SAM" id="MobiDB-lite"/>
    </source>
</evidence>
<evidence type="ECO:0000259" key="2">
    <source>
        <dbReference type="Pfam" id="PF14244"/>
    </source>
</evidence>
<name>A0ABQ5CYC2_9ASTR</name>
<feature type="compositionally biased region" description="Low complexity" evidence="1">
    <location>
        <begin position="16"/>
        <end position="25"/>
    </location>
</feature>
<sequence length="336" mass="37663">MVRPQINQQPPPINQQPPMNQQQPPFVTGDTNSQPENTNSPNHPLFLHQNDHPGLILISKKLLRSENYSSWRRSMKIALNAKNKLKIITKQYPEPNDTSPLRALWERNNDMIISWILNTKPHICVPTTVLENGRLNGARENRKRLIQFLMGLDESFANIRGQILLMQPLPNASKAYGRTGHLVVIAIIGMILTREEVPLDKDFIVVNPVNKGADSKPRVVNMAVGTDGASTSGKDLNDDATVFAKMDNLQNQLNQVMMMLQNSQGVCDRKIITAGRYFFIASIISHFKDAWGNNQKIAYGIQSNGLYIITSDSASPSPSTPSVNTICKDSHLWHLR</sequence>
<gene>
    <name evidence="3" type="ORF">Tco_0911553</name>
</gene>
<comment type="caution">
    <text evidence="3">The sequence shown here is derived from an EMBL/GenBank/DDBJ whole genome shotgun (WGS) entry which is preliminary data.</text>
</comment>
<proteinExistence type="predicted"/>
<feature type="compositionally biased region" description="Polar residues" evidence="1">
    <location>
        <begin position="29"/>
        <end position="42"/>
    </location>
</feature>
<accession>A0ABQ5CYC2</accession>
<dbReference type="Proteomes" id="UP001151760">
    <property type="component" value="Unassembled WGS sequence"/>
</dbReference>
<dbReference type="EMBL" id="BQNB010014692">
    <property type="protein sequence ID" value="GJT31278.1"/>
    <property type="molecule type" value="Genomic_DNA"/>
</dbReference>
<organism evidence="3 4">
    <name type="scientific">Tanacetum coccineum</name>
    <dbReference type="NCBI Taxonomy" id="301880"/>
    <lineage>
        <taxon>Eukaryota</taxon>
        <taxon>Viridiplantae</taxon>
        <taxon>Streptophyta</taxon>
        <taxon>Embryophyta</taxon>
        <taxon>Tracheophyta</taxon>
        <taxon>Spermatophyta</taxon>
        <taxon>Magnoliopsida</taxon>
        <taxon>eudicotyledons</taxon>
        <taxon>Gunneridae</taxon>
        <taxon>Pentapetalae</taxon>
        <taxon>asterids</taxon>
        <taxon>campanulids</taxon>
        <taxon>Asterales</taxon>
        <taxon>Asteraceae</taxon>
        <taxon>Asteroideae</taxon>
        <taxon>Anthemideae</taxon>
        <taxon>Anthemidinae</taxon>
        <taxon>Tanacetum</taxon>
    </lineage>
</organism>
<feature type="domain" description="Retrotransposon Copia-like N-terminal" evidence="2">
    <location>
        <begin position="48"/>
        <end position="85"/>
    </location>
</feature>
<protein>
    <submittedName>
        <fullName evidence="3">Cysteine-rich receptor-like protein kinase 8</fullName>
    </submittedName>
</protein>
<dbReference type="PANTHER" id="PTHR37610:SF97">
    <property type="entry name" value="RETROTRANSPOSON GAG DOMAIN-CONTAINING PROTEIN"/>
    <property type="match status" value="1"/>
</dbReference>
<keyword evidence="4" id="KW-1185">Reference proteome</keyword>
<reference evidence="3" key="1">
    <citation type="journal article" date="2022" name="Int. J. Mol. Sci.">
        <title>Draft Genome of Tanacetum Coccineum: Genomic Comparison of Closely Related Tanacetum-Family Plants.</title>
        <authorList>
            <person name="Yamashiro T."/>
            <person name="Shiraishi A."/>
            <person name="Nakayama K."/>
            <person name="Satake H."/>
        </authorList>
    </citation>
    <scope>NUCLEOTIDE SEQUENCE</scope>
</reference>
<reference evidence="3" key="2">
    <citation type="submission" date="2022-01" db="EMBL/GenBank/DDBJ databases">
        <authorList>
            <person name="Yamashiro T."/>
            <person name="Shiraishi A."/>
            <person name="Satake H."/>
            <person name="Nakayama K."/>
        </authorList>
    </citation>
    <scope>NUCLEOTIDE SEQUENCE</scope>
</reference>
<dbReference type="InterPro" id="IPR029472">
    <property type="entry name" value="Copia-like_N"/>
</dbReference>
<dbReference type="PANTHER" id="PTHR37610">
    <property type="entry name" value="CCHC-TYPE DOMAIN-CONTAINING PROTEIN"/>
    <property type="match status" value="1"/>
</dbReference>
<dbReference type="Pfam" id="PF14244">
    <property type="entry name" value="Retrotran_gag_3"/>
    <property type="match status" value="1"/>
</dbReference>